<accession>A0A923JRH1</accession>
<protein>
    <submittedName>
        <fullName evidence="1">Uncharacterized protein</fullName>
    </submittedName>
</protein>
<sequence>MTDDNEKTKRPLPMVGQVELIEIIEERPQSPQIFKKVEAHLLRDPEDYGYHSAGYIVGFMQNSAQGGKSAESNIYIGFPVLDCRADKLEKYSYPSDFLSGPSLGWFYIDQDGQEHRVTTGEIALKVGLHFYSYDGTFSFTDRGKKTFKGSFKLKLSVPGSK</sequence>
<dbReference type="Proteomes" id="UP000659438">
    <property type="component" value="Unassembled WGS sequence"/>
</dbReference>
<dbReference type="AlphaFoldDB" id="A0A923JRH1"/>
<dbReference type="EMBL" id="JABWQX010000006">
    <property type="protein sequence ID" value="MBC3397023.1"/>
    <property type="molecule type" value="Genomic_DNA"/>
</dbReference>
<name>A0A923JRH1_9PSED</name>
<organism evidence="1">
    <name type="scientific">Pseudomonas marvdashtae</name>
    <dbReference type="NCBI Taxonomy" id="2745500"/>
    <lineage>
        <taxon>Bacteria</taxon>
        <taxon>Pseudomonadati</taxon>
        <taxon>Pseudomonadota</taxon>
        <taxon>Gammaproteobacteria</taxon>
        <taxon>Pseudomonadales</taxon>
        <taxon>Pseudomonadaceae</taxon>
        <taxon>Pseudomonas</taxon>
    </lineage>
</organism>
<reference evidence="1" key="2">
    <citation type="submission" date="2020-07" db="EMBL/GenBank/DDBJ databases">
        <authorList>
            <person name="Lood C."/>
            <person name="Girard L."/>
        </authorList>
    </citation>
    <scope>NUCLEOTIDE SEQUENCE</scope>
    <source>
        <strain evidence="1">SWRI102</strain>
    </source>
</reference>
<evidence type="ECO:0000313" key="2">
    <source>
        <dbReference type="EMBL" id="MBV4553784.1"/>
    </source>
</evidence>
<gene>
    <name evidence="2" type="ORF">HU742_021815</name>
    <name evidence="1" type="ORF">HU742_17575</name>
</gene>
<dbReference type="RefSeq" id="WP_186644071.1">
    <property type="nucleotide sequence ID" value="NZ_JABWQX020000002.1"/>
</dbReference>
<comment type="caution">
    <text evidence="1">The sequence shown here is derived from an EMBL/GenBank/DDBJ whole genome shotgun (WGS) entry which is preliminary data.</text>
</comment>
<evidence type="ECO:0000313" key="1">
    <source>
        <dbReference type="EMBL" id="MBC3397023.1"/>
    </source>
</evidence>
<dbReference type="EMBL" id="JABWQX020000002">
    <property type="protein sequence ID" value="MBV4553784.1"/>
    <property type="molecule type" value="Genomic_DNA"/>
</dbReference>
<evidence type="ECO:0000313" key="3">
    <source>
        <dbReference type="Proteomes" id="UP000659438"/>
    </source>
</evidence>
<reference evidence="1 3" key="1">
    <citation type="journal article" date="2020" name="Microorganisms">
        <title>Reliable Identification of Environmental Pseudomonas Isolates Using the rpoD Gene.</title>
        <authorList>
            <consortium name="The Broad Institute Genome Sequencing Platform"/>
            <person name="Girard L."/>
            <person name="Lood C."/>
            <person name="Rokni-Zadeh H."/>
            <person name="van Noort V."/>
            <person name="Lavigne R."/>
            <person name="De Mot R."/>
        </authorList>
    </citation>
    <scope>NUCLEOTIDE SEQUENCE</scope>
    <source>
        <strain evidence="1 3">SWRI102</strain>
    </source>
</reference>
<proteinExistence type="predicted"/>
<reference evidence="2" key="3">
    <citation type="submission" date="2021-06" db="EMBL/GenBank/DDBJ databases">
        <title>Updating the genus Pseudomonas: Description of 43 new species and partition of the Pseudomonas putida group.</title>
        <authorList>
            <person name="Girard L."/>
            <person name="Lood C."/>
            <person name="Vandamme P."/>
            <person name="Rokni-Zadeh H."/>
            <person name="Van Noort V."/>
            <person name="Hofte M."/>
            <person name="Lavigne R."/>
            <person name="De Mot R."/>
        </authorList>
    </citation>
    <scope>NUCLEOTIDE SEQUENCE</scope>
    <source>
        <strain evidence="2">SWRI102</strain>
    </source>
</reference>
<keyword evidence="3" id="KW-1185">Reference proteome</keyword>